<dbReference type="InterPro" id="IPR019906">
    <property type="entry name" value="Ribosomal_uL6_bac-type"/>
</dbReference>
<evidence type="ECO:0000256" key="2">
    <source>
        <dbReference type="ARBA" id="ARBA00022980"/>
    </source>
</evidence>
<protein>
    <recommendedName>
        <fullName evidence="4 5">50S ribosomal protein L6</fullName>
    </recommendedName>
</protein>
<proteinExistence type="inferred from homology"/>
<dbReference type="PROSITE" id="PS00525">
    <property type="entry name" value="RIBOSOMAL_L6_1"/>
    <property type="match status" value="1"/>
</dbReference>
<accession>A0A1G1Z6P9</accession>
<dbReference type="GO" id="GO:0003735">
    <property type="term" value="F:structural constituent of ribosome"/>
    <property type="evidence" value="ECO:0007669"/>
    <property type="project" value="UniProtKB-UniRule"/>
</dbReference>
<comment type="caution">
    <text evidence="9">The sequence shown here is derived from an EMBL/GenBank/DDBJ whole genome shotgun (WGS) entry which is preliminary data.</text>
</comment>
<evidence type="ECO:0000256" key="4">
    <source>
        <dbReference type="ARBA" id="ARBA00035454"/>
    </source>
</evidence>
<evidence type="ECO:0000313" key="10">
    <source>
        <dbReference type="Proteomes" id="UP000178808"/>
    </source>
</evidence>
<dbReference type="SUPFAM" id="SSF56053">
    <property type="entry name" value="Ribosomal protein L6"/>
    <property type="match status" value="2"/>
</dbReference>
<dbReference type="AlphaFoldDB" id="A0A1G1Z6P9"/>
<dbReference type="PRINTS" id="PR00059">
    <property type="entry name" value="RIBOSOMALL6"/>
</dbReference>
<dbReference type="PANTHER" id="PTHR11655">
    <property type="entry name" value="60S/50S RIBOSOMAL PROTEIN L6/L9"/>
    <property type="match status" value="1"/>
</dbReference>
<dbReference type="GO" id="GO:0002181">
    <property type="term" value="P:cytoplasmic translation"/>
    <property type="evidence" value="ECO:0007669"/>
    <property type="project" value="TreeGrafter"/>
</dbReference>
<dbReference type="NCBIfam" id="TIGR03654">
    <property type="entry name" value="L6_bact"/>
    <property type="match status" value="1"/>
</dbReference>
<evidence type="ECO:0000256" key="1">
    <source>
        <dbReference type="ARBA" id="ARBA00009356"/>
    </source>
</evidence>
<dbReference type="GO" id="GO:0019843">
    <property type="term" value="F:rRNA binding"/>
    <property type="evidence" value="ECO:0007669"/>
    <property type="project" value="UniProtKB-UniRule"/>
</dbReference>
<feature type="domain" description="Large ribosomal subunit protein uL6 alpha-beta" evidence="8">
    <location>
        <begin position="11"/>
        <end position="78"/>
    </location>
</feature>
<evidence type="ECO:0000259" key="8">
    <source>
        <dbReference type="Pfam" id="PF00347"/>
    </source>
</evidence>
<evidence type="ECO:0000313" key="9">
    <source>
        <dbReference type="EMBL" id="OGY60301.1"/>
    </source>
</evidence>
<comment type="function">
    <text evidence="7">This protein binds to the 23S rRNA, and is important in its secondary structure. It is located near the subunit interface in the base of the L7/L12 stalk, and near the tRNA binding site of the peptidyltransferase center.</text>
</comment>
<keyword evidence="3 6" id="KW-0687">Ribonucleoprotein</keyword>
<evidence type="ECO:0000256" key="7">
    <source>
        <dbReference type="RuleBase" id="RU003870"/>
    </source>
</evidence>
<dbReference type="InterPro" id="IPR000702">
    <property type="entry name" value="Ribosomal_uL6-like"/>
</dbReference>
<gene>
    <name evidence="9" type="ORF">A3I31_00460</name>
</gene>
<dbReference type="InterPro" id="IPR036789">
    <property type="entry name" value="Ribosomal_uL6-like_a/b-dom_sf"/>
</dbReference>
<name>A0A1G1Z6P9_9BACT</name>
<feature type="domain" description="Large ribosomal subunit protein uL6 alpha-beta" evidence="8">
    <location>
        <begin position="91"/>
        <end position="163"/>
    </location>
</feature>
<dbReference type="FunFam" id="3.90.930.12:FF:000001">
    <property type="entry name" value="50S ribosomal protein L6"/>
    <property type="match status" value="1"/>
</dbReference>
<keyword evidence="7" id="KW-0694">RNA-binding</keyword>
<organism evidence="9 10">
    <name type="scientific">Candidatus Colwellbacteria bacterium RIFCSPLOWO2_02_FULL_44_20b</name>
    <dbReference type="NCBI Taxonomy" id="1797691"/>
    <lineage>
        <taxon>Bacteria</taxon>
        <taxon>Candidatus Colwelliibacteriota</taxon>
    </lineage>
</organism>
<dbReference type="InterPro" id="IPR002358">
    <property type="entry name" value="Ribosomal_uL6_CS"/>
</dbReference>
<evidence type="ECO:0000256" key="3">
    <source>
        <dbReference type="ARBA" id="ARBA00023274"/>
    </source>
</evidence>
<keyword evidence="7" id="KW-0699">rRNA-binding</keyword>
<keyword evidence="2 6" id="KW-0689">Ribosomal protein</keyword>
<dbReference type="Proteomes" id="UP000178808">
    <property type="component" value="Unassembled WGS sequence"/>
</dbReference>
<reference evidence="9 10" key="1">
    <citation type="journal article" date="2016" name="Nat. Commun.">
        <title>Thousands of microbial genomes shed light on interconnected biogeochemical processes in an aquifer system.</title>
        <authorList>
            <person name="Anantharaman K."/>
            <person name="Brown C.T."/>
            <person name="Hug L.A."/>
            <person name="Sharon I."/>
            <person name="Castelle C.J."/>
            <person name="Probst A.J."/>
            <person name="Thomas B.C."/>
            <person name="Singh A."/>
            <person name="Wilkins M.J."/>
            <person name="Karaoz U."/>
            <person name="Brodie E.L."/>
            <person name="Williams K.H."/>
            <person name="Hubbard S.S."/>
            <person name="Banfield J.F."/>
        </authorList>
    </citation>
    <scope>NUCLEOTIDE SEQUENCE [LARGE SCALE GENOMIC DNA]</scope>
</reference>
<dbReference type="InterPro" id="IPR020040">
    <property type="entry name" value="Ribosomal_uL6_a/b-dom"/>
</dbReference>
<dbReference type="GO" id="GO:0022625">
    <property type="term" value="C:cytosolic large ribosomal subunit"/>
    <property type="evidence" value="ECO:0007669"/>
    <property type="project" value="UniProtKB-UniRule"/>
</dbReference>
<dbReference type="PIRSF" id="PIRSF002162">
    <property type="entry name" value="Ribosomal_L6"/>
    <property type="match status" value="1"/>
</dbReference>
<dbReference type="PANTHER" id="PTHR11655:SF14">
    <property type="entry name" value="LARGE RIBOSOMAL SUBUNIT PROTEIN UL6M"/>
    <property type="match status" value="1"/>
</dbReference>
<sequence>MSKIAKKPIGVPEGVTATMGESEVSFKGKNGSLTVPILPYVKLDLQEGAITVTAVAKTKQALSNWGTMGALVKNAIAGAQTDFMKELVIEGVGFRVALEGKILVLSIGFSHPVKFAIPEGIKLEVEKNTMKISGPDKALVGETAAKIRELKKPEPYKGKGIRYVDEVIRRKAGKKVAGTTA</sequence>
<evidence type="ECO:0000256" key="5">
    <source>
        <dbReference type="NCBIfam" id="TIGR03654"/>
    </source>
</evidence>
<dbReference type="Pfam" id="PF00347">
    <property type="entry name" value="Ribosomal_L6"/>
    <property type="match status" value="2"/>
</dbReference>
<dbReference type="Gene3D" id="3.90.930.12">
    <property type="entry name" value="Ribosomal protein L6, alpha-beta domain"/>
    <property type="match status" value="2"/>
</dbReference>
<comment type="similarity">
    <text evidence="1 6">Belongs to the universal ribosomal protein uL6 family.</text>
</comment>
<evidence type="ECO:0000256" key="6">
    <source>
        <dbReference type="RuleBase" id="RU003869"/>
    </source>
</evidence>
<dbReference type="EMBL" id="MHIZ01000021">
    <property type="protein sequence ID" value="OGY60301.1"/>
    <property type="molecule type" value="Genomic_DNA"/>
</dbReference>